<sequence>MKLALSSTSLVLCRLIY</sequence>
<reference evidence="1" key="1">
    <citation type="submission" date="2014-09" db="EMBL/GenBank/DDBJ databases">
        <authorList>
            <person name="Magalhaes I.L.F."/>
            <person name="Oliveira U."/>
            <person name="Santos F.R."/>
            <person name="Vidigal T.H.D.A."/>
            <person name="Brescovit A.D."/>
            <person name="Santos A.J."/>
        </authorList>
    </citation>
    <scope>NUCLEOTIDE SEQUENCE</scope>
    <source>
        <tissue evidence="1">Shoot tissue taken approximately 20 cm above the soil surface</tissue>
    </source>
</reference>
<evidence type="ECO:0000313" key="1">
    <source>
        <dbReference type="EMBL" id="JAD35028.1"/>
    </source>
</evidence>
<protein>
    <submittedName>
        <fullName evidence="1">Uncharacterized protein</fullName>
    </submittedName>
</protein>
<proteinExistence type="predicted"/>
<dbReference type="EMBL" id="GBRH01262867">
    <property type="protein sequence ID" value="JAD35028.1"/>
    <property type="molecule type" value="Transcribed_RNA"/>
</dbReference>
<organism evidence="1">
    <name type="scientific">Arundo donax</name>
    <name type="common">Giant reed</name>
    <name type="synonym">Donax arundinaceus</name>
    <dbReference type="NCBI Taxonomy" id="35708"/>
    <lineage>
        <taxon>Eukaryota</taxon>
        <taxon>Viridiplantae</taxon>
        <taxon>Streptophyta</taxon>
        <taxon>Embryophyta</taxon>
        <taxon>Tracheophyta</taxon>
        <taxon>Spermatophyta</taxon>
        <taxon>Magnoliopsida</taxon>
        <taxon>Liliopsida</taxon>
        <taxon>Poales</taxon>
        <taxon>Poaceae</taxon>
        <taxon>PACMAD clade</taxon>
        <taxon>Arundinoideae</taxon>
        <taxon>Arundineae</taxon>
        <taxon>Arundo</taxon>
    </lineage>
</organism>
<name>A0A0A8ZBG6_ARUDO</name>
<accession>A0A0A8ZBG6</accession>
<reference evidence="1" key="2">
    <citation type="journal article" date="2015" name="Data Brief">
        <title>Shoot transcriptome of the giant reed, Arundo donax.</title>
        <authorList>
            <person name="Barrero R.A."/>
            <person name="Guerrero F.D."/>
            <person name="Moolhuijzen P."/>
            <person name="Goolsby J.A."/>
            <person name="Tidwell J."/>
            <person name="Bellgard S.E."/>
            <person name="Bellgard M.I."/>
        </authorList>
    </citation>
    <scope>NUCLEOTIDE SEQUENCE</scope>
    <source>
        <tissue evidence="1">Shoot tissue taken approximately 20 cm above the soil surface</tissue>
    </source>
</reference>
<dbReference type="AlphaFoldDB" id="A0A0A8ZBG6"/>